<keyword evidence="2" id="KW-0808">Transferase</keyword>
<dbReference type="GO" id="GO:1990189">
    <property type="term" value="F:protein N-terminal-serine acetyltransferase activity"/>
    <property type="evidence" value="ECO:0007669"/>
    <property type="project" value="TreeGrafter"/>
</dbReference>
<organism evidence="2 3">
    <name type="scientific">Cryptosporangium phraense</name>
    <dbReference type="NCBI Taxonomy" id="2593070"/>
    <lineage>
        <taxon>Bacteria</taxon>
        <taxon>Bacillati</taxon>
        <taxon>Actinomycetota</taxon>
        <taxon>Actinomycetes</taxon>
        <taxon>Cryptosporangiales</taxon>
        <taxon>Cryptosporangiaceae</taxon>
        <taxon>Cryptosporangium</taxon>
    </lineage>
</organism>
<dbReference type="PANTHER" id="PTHR43441">
    <property type="entry name" value="RIBOSOMAL-PROTEIN-SERINE ACETYLTRANSFERASE"/>
    <property type="match status" value="1"/>
</dbReference>
<dbReference type="InterPro" id="IPR000182">
    <property type="entry name" value="GNAT_dom"/>
</dbReference>
<evidence type="ECO:0000259" key="1">
    <source>
        <dbReference type="PROSITE" id="PS51186"/>
    </source>
</evidence>
<name>A0A545AE71_9ACTN</name>
<dbReference type="SUPFAM" id="SSF55729">
    <property type="entry name" value="Acyl-CoA N-acyltransferases (Nat)"/>
    <property type="match status" value="1"/>
</dbReference>
<dbReference type="InterPro" id="IPR051908">
    <property type="entry name" value="Ribosomal_N-acetyltransferase"/>
</dbReference>
<dbReference type="Gene3D" id="3.40.630.30">
    <property type="match status" value="1"/>
</dbReference>
<dbReference type="GO" id="GO:0005737">
    <property type="term" value="C:cytoplasm"/>
    <property type="evidence" value="ECO:0007669"/>
    <property type="project" value="TreeGrafter"/>
</dbReference>
<dbReference type="PANTHER" id="PTHR43441:SF6">
    <property type="entry name" value="N-ACETYLTRANSFERASE DOMAIN-CONTAINING PROTEIN"/>
    <property type="match status" value="1"/>
</dbReference>
<proteinExistence type="predicted"/>
<keyword evidence="3" id="KW-1185">Reference proteome</keyword>
<dbReference type="PROSITE" id="PS51186">
    <property type="entry name" value="GNAT"/>
    <property type="match status" value="1"/>
</dbReference>
<evidence type="ECO:0000313" key="3">
    <source>
        <dbReference type="Proteomes" id="UP000317982"/>
    </source>
</evidence>
<gene>
    <name evidence="2" type="ORF">FL583_39000</name>
</gene>
<protein>
    <submittedName>
        <fullName evidence="2">GNAT family N-acetyltransferase</fullName>
    </submittedName>
</protein>
<reference evidence="2 3" key="1">
    <citation type="submission" date="2019-07" db="EMBL/GenBank/DDBJ databases">
        <title>Cryptosporangium phraense sp. nov., isolated from plant litter.</title>
        <authorList>
            <person name="Suriyachadkun C."/>
        </authorList>
    </citation>
    <scope>NUCLEOTIDE SEQUENCE [LARGE SCALE GENOMIC DNA]</scope>
    <source>
        <strain evidence="2 3">A-T 5661</strain>
    </source>
</reference>
<dbReference type="OrthoDB" id="9814648at2"/>
<dbReference type="Proteomes" id="UP000317982">
    <property type="component" value="Unassembled WGS sequence"/>
</dbReference>
<dbReference type="InParanoid" id="A0A545AE71"/>
<dbReference type="RefSeq" id="WP_142709954.1">
    <property type="nucleotide sequence ID" value="NZ_VIRS01000063.1"/>
</dbReference>
<dbReference type="Pfam" id="PF13302">
    <property type="entry name" value="Acetyltransf_3"/>
    <property type="match status" value="1"/>
</dbReference>
<comment type="caution">
    <text evidence="2">The sequence shown here is derived from an EMBL/GenBank/DDBJ whole genome shotgun (WGS) entry which is preliminary data.</text>
</comment>
<dbReference type="AlphaFoldDB" id="A0A545AE71"/>
<dbReference type="GO" id="GO:0008999">
    <property type="term" value="F:protein-N-terminal-alanine acetyltransferase activity"/>
    <property type="evidence" value="ECO:0007669"/>
    <property type="project" value="TreeGrafter"/>
</dbReference>
<dbReference type="EMBL" id="VIRS01000063">
    <property type="protein sequence ID" value="TQS39624.1"/>
    <property type="molecule type" value="Genomic_DNA"/>
</dbReference>
<dbReference type="InterPro" id="IPR016181">
    <property type="entry name" value="Acyl_CoA_acyltransferase"/>
</dbReference>
<sequence length="175" mass="19568">MEPAIRLRPVGEDDLGWFRLLRTDADFCGLDWKGFSDPGEPARRFAENGFLGEKVSWLVVETVADEEAVALVQWHPAPFAGNGHWEIGIVVFPERRGQGFGWRAQALLCDYLFAHTPVQRIQAGTHPENVAEQKALVRAGFQLEGVIRSCDFRGGAWHDGLLYSRLRTDPAPDPT</sequence>
<evidence type="ECO:0000313" key="2">
    <source>
        <dbReference type="EMBL" id="TQS39624.1"/>
    </source>
</evidence>
<accession>A0A545AE71</accession>
<feature type="domain" description="N-acetyltransferase" evidence="1">
    <location>
        <begin position="5"/>
        <end position="168"/>
    </location>
</feature>